<feature type="region of interest" description="Disordered" evidence="1">
    <location>
        <begin position="46"/>
        <end position="120"/>
    </location>
</feature>
<evidence type="ECO:0000313" key="3">
    <source>
        <dbReference type="Proteomes" id="UP000092154"/>
    </source>
</evidence>
<feature type="compositionally biased region" description="Polar residues" evidence="1">
    <location>
        <begin position="90"/>
        <end position="104"/>
    </location>
</feature>
<keyword evidence="3" id="KW-1185">Reference proteome</keyword>
<protein>
    <submittedName>
        <fullName evidence="2">Uncharacterized protein</fullName>
    </submittedName>
</protein>
<evidence type="ECO:0000256" key="1">
    <source>
        <dbReference type="SAM" id="MobiDB-lite"/>
    </source>
</evidence>
<organism evidence="2 3">
    <name type="scientific">Rhizopogon vinicolor AM-OR11-026</name>
    <dbReference type="NCBI Taxonomy" id="1314800"/>
    <lineage>
        <taxon>Eukaryota</taxon>
        <taxon>Fungi</taxon>
        <taxon>Dikarya</taxon>
        <taxon>Basidiomycota</taxon>
        <taxon>Agaricomycotina</taxon>
        <taxon>Agaricomycetes</taxon>
        <taxon>Agaricomycetidae</taxon>
        <taxon>Boletales</taxon>
        <taxon>Suillineae</taxon>
        <taxon>Rhizopogonaceae</taxon>
        <taxon>Rhizopogon</taxon>
    </lineage>
</organism>
<gene>
    <name evidence="2" type="ORF">K503DRAFT_765719</name>
</gene>
<dbReference type="OrthoDB" id="4023585at2759"/>
<dbReference type="AlphaFoldDB" id="A0A1B7NFL2"/>
<reference evidence="2 3" key="1">
    <citation type="submission" date="2016-06" db="EMBL/GenBank/DDBJ databases">
        <title>Comparative genomics of the ectomycorrhizal sister species Rhizopogon vinicolor and Rhizopogon vesiculosus (Basidiomycota: Boletales) reveals a divergence of the mating type B locus.</title>
        <authorList>
            <consortium name="DOE Joint Genome Institute"/>
            <person name="Mujic A.B."/>
            <person name="Kuo A."/>
            <person name="Tritt A."/>
            <person name="Lipzen A."/>
            <person name="Chen C."/>
            <person name="Johnson J."/>
            <person name="Sharma A."/>
            <person name="Barry K."/>
            <person name="Grigoriev I.V."/>
            <person name="Spatafora J.W."/>
        </authorList>
    </citation>
    <scope>NUCLEOTIDE SEQUENCE [LARGE SCALE GENOMIC DNA]</scope>
    <source>
        <strain evidence="2 3">AM-OR11-026</strain>
    </source>
</reference>
<feature type="compositionally biased region" description="Basic and acidic residues" evidence="1">
    <location>
        <begin position="108"/>
        <end position="120"/>
    </location>
</feature>
<name>A0A1B7NFL2_9AGAM</name>
<sequence>MFRKAITPNARIFSASYTRSIHVTPAAGTVTEKVSEMAEKVNKKVGRGLASAIETGEKAAEKTKGTLGTTSASAGQKSEEKTKQAKRFTQETAEQAKQKGNQAAASARETKDDVKSRMSK</sequence>
<dbReference type="InParanoid" id="A0A1B7NFL2"/>
<dbReference type="STRING" id="1314800.A0A1B7NFL2"/>
<proteinExistence type="predicted"/>
<accession>A0A1B7NFL2</accession>
<evidence type="ECO:0000313" key="2">
    <source>
        <dbReference type="EMBL" id="OAX43632.1"/>
    </source>
</evidence>
<dbReference type="Proteomes" id="UP000092154">
    <property type="component" value="Unassembled WGS sequence"/>
</dbReference>
<dbReference type="EMBL" id="KV448135">
    <property type="protein sequence ID" value="OAX43632.1"/>
    <property type="molecule type" value="Genomic_DNA"/>
</dbReference>
<feature type="compositionally biased region" description="Basic and acidic residues" evidence="1">
    <location>
        <begin position="55"/>
        <end position="64"/>
    </location>
</feature>
<feature type="compositionally biased region" description="Polar residues" evidence="1">
    <location>
        <begin position="66"/>
        <end position="76"/>
    </location>
</feature>